<feature type="compositionally biased region" description="Polar residues" evidence="1">
    <location>
        <begin position="297"/>
        <end position="313"/>
    </location>
</feature>
<sequence>MFPPNLDLVDDHQASSIDFFTFLSREAEKTLCRSAGLSVPQSAYDGSRLAIPCLGTGPLRSSPPLHTAVKPSSSSRRKKRRRGAPSCVSAGEEESPTAAAAKPGAHCLPGSLQLRPCRLRSLQLADGEDEGDYETAVRQFYCRPLSTPGLQGAAAAAAAAEQPTPGLQGAPAAAEQPTPGLQGAPAAAEQSTPGLQEAAAAAAEQPTPGLQGAAAAAEQPTPGLQGAAAAAEQPTPGIQEAAAAAAEQPTPGLQGAAAAEQPTPGLQSAAAEQPTPGFQSAAAEQPTPGLQSAAAEQPTSGLQSAAAEQSTPGLQPAVELPEGPEGGLPPLSGPEHLLSFLWGVLTELKPDTHHDILYATPQPDSRPDTPQPRMTPDPRSASTPSTRRRGYRKRAQVIGGPGDASVPAHTTEGLGDASAHATEGLGDASAHATEGHADASAHATEGLCDASAPTHVTEGPADASAPSLQGFSGKLVLVLASDPCDEGFEEEEPPDHVFEGFKEQFVLVLALEPLDEGFKEEAPPDPVSGEFKEQLFLVLVTEDSPDSVPVSGGPQALLQPPRVCLALLQPLRAGLLTNLQVPVAGRHGLYAFVTGFHAFAVDRPELCVAGPGARLNFVPARDDLLVAHLNFVPARDDLLVARLNSVPARDAPLVAHLNSVPARDDPLVARLNFVSPAPYIHSCSVVHCGNIIQIMLMLKSYFLDHAMPVLAACFCFIPASSVSEFLFIKSLITYHHAACSSAFWGPT</sequence>
<organism evidence="2 3">
    <name type="scientific">Crenichthys baileyi</name>
    <name type="common">White River springfish</name>
    <dbReference type="NCBI Taxonomy" id="28760"/>
    <lineage>
        <taxon>Eukaryota</taxon>
        <taxon>Metazoa</taxon>
        <taxon>Chordata</taxon>
        <taxon>Craniata</taxon>
        <taxon>Vertebrata</taxon>
        <taxon>Euteleostomi</taxon>
        <taxon>Actinopterygii</taxon>
        <taxon>Neopterygii</taxon>
        <taxon>Teleostei</taxon>
        <taxon>Neoteleostei</taxon>
        <taxon>Acanthomorphata</taxon>
        <taxon>Ovalentaria</taxon>
        <taxon>Atherinomorphae</taxon>
        <taxon>Cyprinodontiformes</taxon>
        <taxon>Goodeidae</taxon>
        <taxon>Crenichthys</taxon>
    </lineage>
</organism>
<comment type="caution">
    <text evidence="2">The sequence shown here is derived from an EMBL/GenBank/DDBJ whole genome shotgun (WGS) entry which is preliminary data.</text>
</comment>
<evidence type="ECO:0000256" key="1">
    <source>
        <dbReference type="SAM" id="MobiDB-lite"/>
    </source>
</evidence>
<proteinExistence type="predicted"/>
<name>A0AAV9QZ15_9TELE</name>
<keyword evidence="3" id="KW-1185">Reference proteome</keyword>
<evidence type="ECO:0000313" key="2">
    <source>
        <dbReference type="EMBL" id="KAK5602383.1"/>
    </source>
</evidence>
<feature type="region of interest" description="Disordered" evidence="1">
    <location>
        <begin position="154"/>
        <end position="332"/>
    </location>
</feature>
<feature type="compositionally biased region" description="Low complexity" evidence="1">
    <location>
        <begin position="319"/>
        <end position="332"/>
    </location>
</feature>
<dbReference type="EMBL" id="JAHHUM010002618">
    <property type="protein sequence ID" value="KAK5602383.1"/>
    <property type="molecule type" value="Genomic_DNA"/>
</dbReference>
<accession>A0AAV9QZ15</accession>
<protein>
    <submittedName>
        <fullName evidence="2">Uncharacterized protein</fullName>
    </submittedName>
</protein>
<reference evidence="2 3" key="1">
    <citation type="submission" date="2021-06" db="EMBL/GenBank/DDBJ databases">
        <authorList>
            <person name="Palmer J.M."/>
        </authorList>
    </citation>
    <scope>NUCLEOTIDE SEQUENCE [LARGE SCALE GENOMIC DNA]</scope>
    <source>
        <strain evidence="2 3">MEX-2019</strain>
        <tissue evidence="2">Muscle</tissue>
    </source>
</reference>
<feature type="region of interest" description="Disordered" evidence="1">
    <location>
        <begin position="60"/>
        <end position="102"/>
    </location>
</feature>
<feature type="region of interest" description="Disordered" evidence="1">
    <location>
        <begin position="355"/>
        <end position="421"/>
    </location>
</feature>
<dbReference type="AlphaFoldDB" id="A0AAV9QZ15"/>
<evidence type="ECO:0000313" key="3">
    <source>
        <dbReference type="Proteomes" id="UP001311232"/>
    </source>
</evidence>
<gene>
    <name evidence="2" type="ORF">CRENBAI_012941</name>
</gene>
<dbReference type="Proteomes" id="UP001311232">
    <property type="component" value="Unassembled WGS sequence"/>
</dbReference>
<feature type="compositionally biased region" description="Basic residues" evidence="1">
    <location>
        <begin position="386"/>
        <end position="395"/>
    </location>
</feature>